<dbReference type="InterPro" id="IPR000682">
    <property type="entry name" value="PCMT"/>
</dbReference>
<sequence length="274" mass="29195">MTTRARTFPIQLDKAAVPRKTPRPATASEQAMLRPQRPVQEAALAARLQVAPSGLGLDSQGVRTRMVTRLRAGGLHCEPVLAAMAAVPRHLFVDTALAAQAYEDTSLPIGLSQTISKPSVVGLMISLLLAGRTAAARESLGKVLEIGTGCGYQAALLSVLGSQVYSIERLKPLHEKARELLAPLRRNNLRLIYGDGRLGHGPNAPYDSIIAAAGGEDIPAAWLDQLAVGGRLVAPMQAPGGRGQVLVIVDRTETQWHRSQHDAVHFVPLKSGTE</sequence>
<evidence type="ECO:0000256" key="1">
    <source>
        <dbReference type="ARBA" id="ARBA00004496"/>
    </source>
</evidence>
<dbReference type="SUPFAM" id="SSF53335">
    <property type="entry name" value="S-adenosyl-L-methionine-dependent methyltransferases"/>
    <property type="match status" value="1"/>
</dbReference>
<dbReference type="PANTHER" id="PTHR11579">
    <property type="entry name" value="PROTEIN-L-ISOASPARTATE O-METHYLTRANSFERASE"/>
    <property type="match status" value="1"/>
</dbReference>
<evidence type="ECO:0000256" key="5">
    <source>
        <dbReference type="ARBA" id="ARBA00022490"/>
    </source>
</evidence>
<dbReference type="EMBL" id="JAZIBG010000026">
    <property type="protein sequence ID" value="MEF7614559.1"/>
    <property type="molecule type" value="Genomic_DNA"/>
</dbReference>
<comment type="similarity">
    <text evidence="2">Belongs to the methyltransferase superfamily. L-isoaspartyl/D-aspartyl protein methyltransferase family.</text>
</comment>
<dbReference type="GO" id="GO:0032259">
    <property type="term" value="P:methylation"/>
    <property type="evidence" value="ECO:0007669"/>
    <property type="project" value="UniProtKB-KW"/>
</dbReference>
<dbReference type="GO" id="GO:0004719">
    <property type="term" value="F:protein-L-isoaspartate (D-aspartate) O-methyltransferase activity"/>
    <property type="evidence" value="ECO:0007669"/>
    <property type="project" value="UniProtKB-UniRule"/>
</dbReference>
<evidence type="ECO:0000313" key="11">
    <source>
        <dbReference type="Proteomes" id="UP001336250"/>
    </source>
</evidence>
<dbReference type="Gene3D" id="3.40.50.150">
    <property type="entry name" value="Vaccinia Virus protein VP39"/>
    <property type="match status" value="1"/>
</dbReference>
<dbReference type="InterPro" id="IPR029063">
    <property type="entry name" value="SAM-dependent_MTases_sf"/>
</dbReference>
<dbReference type="AlphaFoldDB" id="A0AAW9Q5K0"/>
<evidence type="ECO:0000256" key="7">
    <source>
        <dbReference type="ARBA" id="ARBA00022679"/>
    </source>
</evidence>
<evidence type="ECO:0000256" key="2">
    <source>
        <dbReference type="ARBA" id="ARBA00005369"/>
    </source>
</evidence>
<keyword evidence="5" id="KW-0963">Cytoplasm</keyword>
<dbReference type="NCBIfam" id="TIGR00080">
    <property type="entry name" value="pimt"/>
    <property type="match status" value="1"/>
</dbReference>
<dbReference type="Pfam" id="PF01135">
    <property type="entry name" value="PCMT"/>
    <property type="match status" value="1"/>
</dbReference>
<reference evidence="10 11" key="1">
    <citation type="submission" date="2024-02" db="EMBL/GenBank/DDBJ databases">
        <title>Genome sequence of Aquincola sp. MAHUQ-54.</title>
        <authorList>
            <person name="Huq M.A."/>
        </authorList>
    </citation>
    <scope>NUCLEOTIDE SEQUENCE [LARGE SCALE GENOMIC DNA]</scope>
    <source>
        <strain evidence="10 11">MAHUQ-54</strain>
    </source>
</reference>
<dbReference type="Proteomes" id="UP001336250">
    <property type="component" value="Unassembled WGS sequence"/>
</dbReference>
<dbReference type="PANTHER" id="PTHR11579:SF0">
    <property type="entry name" value="PROTEIN-L-ISOASPARTATE(D-ASPARTATE) O-METHYLTRANSFERASE"/>
    <property type="match status" value="1"/>
</dbReference>
<comment type="caution">
    <text evidence="10">The sequence shown here is derived from an EMBL/GenBank/DDBJ whole genome shotgun (WGS) entry which is preliminary data.</text>
</comment>
<organism evidence="10 11">
    <name type="scientific">Aquincola agrisoli</name>
    <dbReference type="NCBI Taxonomy" id="3119538"/>
    <lineage>
        <taxon>Bacteria</taxon>
        <taxon>Pseudomonadati</taxon>
        <taxon>Pseudomonadota</taxon>
        <taxon>Betaproteobacteria</taxon>
        <taxon>Burkholderiales</taxon>
        <taxon>Sphaerotilaceae</taxon>
        <taxon>Aquincola</taxon>
    </lineage>
</organism>
<name>A0AAW9Q5K0_9BURK</name>
<keyword evidence="8" id="KW-0949">S-adenosyl-L-methionine</keyword>
<proteinExistence type="inferred from homology"/>
<keyword evidence="6 10" id="KW-0489">Methyltransferase</keyword>
<comment type="subcellular location">
    <subcellularLocation>
        <location evidence="1">Cytoplasm</location>
    </subcellularLocation>
</comment>
<dbReference type="GO" id="GO:0030091">
    <property type="term" value="P:protein repair"/>
    <property type="evidence" value="ECO:0007669"/>
    <property type="project" value="UniProtKB-UniRule"/>
</dbReference>
<evidence type="ECO:0000313" key="10">
    <source>
        <dbReference type="EMBL" id="MEF7614559.1"/>
    </source>
</evidence>
<keyword evidence="11" id="KW-1185">Reference proteome</keyword>
<evidence type="ECO:0000256" key="3">
    <source>
        <dbReference type="ARBA" id="ARBA00011890"/>
    </source>
</evidence>
<dbReference type="RefSeq" id="WP_332289564.1">
    <property type="nucleotide sequence ID" value="NZ_JAZIBG010000026.1"/>
</dbReference>
<dbReference type="CDD" id="cd02440">
    <property type="entry name" value="AdoMet_MTases"/>
    <property type="match status" value="1"/>
</dbReference>
<evidence type="ECO:0000256" key="6">
    <source>
        <dbReference type="ARBA" id="ARBA00022603"/>
    </source>
</evidence>
<dbReference type="EC" id="2.1.1.77" evidence="3 9"/>
<evidence type="ECO:0000256" key="4">
    <source>
        <dbReference type="ARBA" id="ARBA00013346"/>
    </source>
</evidence>
<dbReference type="GO" id="GO:0005737">
    <property type="term" value="C:cytoplasm"/>
    <property type="evidence" value="ECO:0007669"/>
    <property type="project" value="UniProtKB-SubCell"/>
</dbReference>
<evidence type="ECO:0000256" key="9">
    <source>
        <dbReference type="NCBIfam" id="TIGR00080"/>
    </source>
</evidence>
<gene>
    <name evidence="10" type="ORF">V4F39_11625</name>
</gene>
<accession>A0AAW9Q5K0</accession>
<dbReference type="NCBIfam" id="NF001453">
    <property type="entry name" value="PRK00312.1"/>
    <property type="match status" value="1"/>
</dbReference>
<keyword evidence="7 10" id="KW-0808">Transferase</keyword>
<protein>
    <recommendedName>
        <fullName evidence="4 9">Protein-L-isoaspartate O-methyltransferase</fullName>
        <ecNumber evidence="3 9">2.1.1.77</ecNumber>
    </recommendedName>
</protein>
<evidence type="ECO:0000256" key="8">
    <source>
        <dbReference type="ARBA" id="ARBA00022691"/>
    </source>
</evidence>